<keyword evidence="8" id="KW-1185">Reference proteome</keyword>
<feature type="chain" id="PRO_5035770437" evidence="6">
    <location>
        <begin position="29"/>
        <end position="70"/>
    </location>
</feature>
<sequence>MNYKIGFMSLLVITSIIFLFLVPDKVEAQKECIAPCTLVGDCTAACISKGYTVGQCVGWKDKDPFICCCN</sequence>
<name>A0A8T2AQS3_9BRAS</name>
<keyword evidence="4" id="KW-0611">Plant defense</keyword>
<comment type="similarity">
    <text evidence="1">Belongs to the DEFL family.</text>
</comment>
<dbReference type="AlphaFoldDB" id="A0A8T2AQS3"/>
<dbReference type="Pfam" id="PF25052">
    <property type="entry name" value="AtDEF-like"/>
    <property type="match status" value="1"/>
</dbReference>
<proteinExistence type="inferred from homology"/>
<evidence type="ECO:0000313" key="8">
    <source>
        <dbReference type="Proteomes" id="UP000694240"/>
    </source>
</evidence>
<reference evidence="7 8" key="1">
    <citation type="submission" date="2020-12" db="EMBL/GenBank/DDBJ databases">
        <title>Concerted genomic and epigenomic changes stabilize Arabidopsis allopolyploids.</title>
        <authorList>
            <person name="Chen Z."/>
        </authorList>
    </citation>
    <scope>NUCLEOTIDE SEQUENCE [LARGE SCALE GENOMIC DNA]</scope>
    <source>
        <strain evidence="7">Allo738</strain>
        <tissue evidence="7">Leaf</tissue>
    </source>
</reference>
<evidence type="ECO:0000313" key="7">
    <source>
        <dbReference type="EMBL" id="KAG7576356.1"/>
    </source>
</evidence>
<evidence type="ECO:0000256" key="5">
    <source>
        <dbReference type="ARBA" id="ARBA00023157"/>
    </source>
</evidence>
<evidence type="ECO:0000256" key="6">
    <source>
        <dbReference type="SAM" id="SignalP"/>
    </source>
</evidence>
<protein>
    <submittedName>
        <fullName evidence="7">Uncharacterized protein</fullName>
    </submittedName>
</protein>
<comment type="caution">
    <text evidence="7">The sequence shown here is derived from an EMBL/GenBank/DDBJ whole genome shotgun (WGS) entry which is preliminary data.</text>
</comment>
<accession>A0A8T2AQS3</accession>
<evidence type="ECO:0000256" key="1">
    <source>
        <dbReference type="ARBA" id="ARBA00006722"/>
    </source>
</evidence>
<keyword evidence="5" id="KW-1015">Disulfide bond</keyword>
<keyword evidence="3" id="KW-0295">Fungicide</keyword>
<keyword evidence="2" id="KW-0929">Antimicrobial</keyword>
<dbReference type="GO" id="GO:0031640">
    <property type="term" value="P:killing of cells of another organism"/>
    <property type="evidence" value="ECO:0007669"/>
    <property type="project" value="UniProtKB-KW"/>
</dbReference>
<organism evidence="7 8">
    <name type="scientific">Arabidopsis thaliana x Arabidopsis arenosa</name>
    <dbReference type="NCBI Taxonomy" id="1240361"/>
    <lineage>
        <taxon>Eukaryota</taxon>
        <taxon>Viridiplantae</taxon>
        <taxon>Streptophyta</taxon>
        <taxon>Embryophyta</taxon>
        <taxon>Tracheophyta</taxon>
        <taxon>Spermatophyta</taxon>
        <taxon>Magnoliopsida</taxon>
        <taxon>eudicotyledons</taxon>
        <taxon>Gunneridae</taxon>
        <taxon>Pentapetalae</taxon>
        <taxon>rosids</taxon>
        <taxon>malvids</taxon>
        <taxon>Brassicales</taxon>
        <taxon>Brassicaceae</taxon>
        <taxon>Camelineae</taxon>
        <taxon>Arabidopsis</taxon>
    </lineage>
</organism>
<gene>
    <name evidence="7" type="ORF">ISN45_Aa03g007480</name>
</gene>
<dbReference type="InterPro" id="IPR010851">
    <property type="entry name" value="DEFL"/>
</dbReference>
<evidence type="ECO:0000256" key="4">
    <source>
        <dbReference type="ARBA" id="ARBA00022821"/>
    </source>
</evidence>
<evidence type="ECO:0000256" key="3">
    <source>
        <dbReference type="ARBA" id="ARBA00022577"/>
    </source>
</evidence>
<dbReference type="Proteomes" id="UP000694240">
    <property type="component" value="Chromosome 8"/>
</dbReference>
<feature type="signal peptide" evidence="6">
    <location>
        <begin position="1"/>
        <end position="28"/>
    </location>
</feature>
<dbReference type="GO" id="GO:0050832">
    <property type="term" value="P:defense response to fungus"/>
    <property type="evidence" value="ECO:0007669"/>
    <property type="project" value="UniProtKB-KW"/>
</dbReference>
<dbReference type="EMBL" id="JAEFBK010000008">
    <property type="protein sequence ID" value="KAG7576356.1"/>
    <property type="molecule type" value="Genomic_DNA"/>
</dbReference>
<keyword evidence="6" id="KW-0732">Signal</keyword>
<evidence type="ECO:0000256" key="2">
    <source>
        <dbReference type="ARBA" id="ARBA00022529"/>
    </source>
</evidence>